<proteinExistence type="predicted"/>
<name>A0A2P2PRP5_RHIMU</name>
<evidence type="ECO:0000313" key="1">
    <source>
        <dbReference type="EMBL" id="MBX57406.1"/>
    </source>
</evidence>
<dbReference type="EMBL" id="GGEC01076922">
    <property type="protein sequence ID" value="MBX57406.1"/>
    <property type="molecule type" value="Transcribed_RNA"/>
</dbReference>
<sequence length="40" mass="4867">MIISEPHLSTVESTEMWVFDIFSWEDSTNVLYYLYVIFLF</sequence>
<protein>
    <submittedName>
        <fullName evidence="1">Uncharacterized protein</fullName>
    </submittedName>
</protein>
<reference evidence="1" key="1">
    <citation type="submission" date="2018-02" db="EMBL/GenBank/DDBJ databases">
        <title>Rhizophora mucronata_Transcriptome.</title>
        <authorList>
            <person name="Meera S.P."/>
            <person name="Sreeshan A."/>
            <person name="Augustine A."/>
        </authorList>
    </citation>
    <scope>NUCLEOTIDE SEQUENCE</scope>
    <source>
        <tissue evidence="1">Leaf</tissue>
    </source>
</reference>
<dbReference type="AlphaFoldDB" id="A0A2P2PRP5"/>
<accession>A0A2P2PRP5</accession>
<organism evidence="1">
    <name type="scientific">Rhizophora mucronata</name>
    <name type="common">Asiatic mangrove</name>
    <dbReference type="NCBI Taxonomy" id="61149"/>
    <lineage>
        <taxon>Eukaryota</taxon>
        <taxon>Viridiplantae</taxon>
        <taxon>Streptophyta</taxon>
        <taxon>Embryophyta</taxon>
        <taxon>Tracheophyta</taxon>
        <taxon>Spermatophyta</taxon>
        <taxon>Magnoliopsida</taxon>
        <taxon>eudicotyledons</taxon>
        <taxon>Gunneridae</taxon>
        <taxon>Pentapetalae</taxon>
        <taxon>rosids</taxon>
        <taxon>fabids</taxon>
        <taxon>Malpighiales</taxon>
        <taxon>Rhizophoraceae</taxon>
        <taxon>Rhizophora</taxon>
    </lineage>
</organism>